<feature type="coiled-coil region" evidence="1">
    <location>
        <begin position="81"/>
        <end position="108"/>
    </location>
</feature>
<proteinExistence type="predicted"/>
<keyword evidence="1" id="KW-0175">Coiled coil</keyword>
<sequence length="155" mass="17534">MLFKDLKSGFPVYIYDRNAIEVIQGKVITVSAPHIDKGTFTMNANMVVDITIENKGCPVTYTFKDNTETGYTGSLVITTDKGNIIREIEAAKEQSEEALSQVEMHKQRVDKYTAILAEYNPAIKEKRAIDERFGKIEHSMTRLESMLSSLLTKHE</sequence>
<evidence type="ECO:0000313" key="2">
    <source>
        <dbReference type="EMBL" id="XCD08340.1"/>
    </source>
</evidence>
<reference evidence="2" key="1">
    <citation type="submission" date="2024-03" db="EMBL/GenBank/DDBJ databases">
        <title>Diverse circular DNA viruses in blood, oral, and fecal samples of captive lemurs.</title>
        <authorList>
            <person name="Paietta E.N."/>
            <person name="Kraberger S."/>
            <person name="Lund M.C."/>
            <person name="Custer J.M."/>
            <person name="Vargas K.M."/>
            <person name="Ehmke E.E."/>
            <person name="Yoder A.D."/>
            <person name="Varsani A."/>
        </authorList>
    </citation>
    <scope>NUCLEOTIDE SEQUENCE</scope>
    <source>
        <strain evidence="2">Duke_30FF_63</strain>
    </source>
</reference>
<organism evidence="2">
    <name type="scientific">Dulem virus 42</name>
    <dbReference type="NCBI Taxonomy" id="3145760"/>
    <lineage>
        <taxon>Viruses</taxon>
        <taxon>Duplodnaviria</taxon>
        <taxon>Heunggongvirae</taxon>
        <taxon>Uroviricota</taxon>
        <taxon>Caudoviricetes</taxon>
    </lineage>
</organism>
<accession>A0AAU8BA53</accession>
<name>A0AAU8BA53_9CAUD</name>
<dbReference type="EMBL" id="PP511876">
    <property type="protein sequence ID" value="XCD08340.1"/>
    <property type="molecule type" value="Genomic_DNA"/>
</dbReference>
<evidence type="ECO:0000256" key="1">
    <source>
        <dbReference type="SAM" id="Coils"/>
    </source>
</evidence>
<protein>
    <submittedName>
        <fullName evidence="2">Uncharacterized protein</fullName>
    </submittedName>
</protein>